<reference evidence="1" key="1">
    <citation type="submission" date="2016-01" db="EMBL/GenBank/DDBJ databases">
        <title>Reference transcriptome for the parasite Schistocephalus solidus: insights into the molecular evolution of parasitism.</title>
        <authorList>
            <person name="Hebert F.O."/>
            <person name="Grambauer S."/>
            <person name="Barber I."/>
            <person name="Landry C.R."/>
            <person name="Aubin-Horth N."/>
        </authorList>
    </citation>
    <scope>NUCLEOTIDE SEQUENCE</scope>
</reference>
<protein>
    <submittedName>
        <fullName evidence="1">Uncharacterized protein</fullName>
    </submittedName>
</protein>
<evidence type="ECO:0000313" key="1">
    <source>
        <dbReference type="EMBL" id="JAP48779.1"/>
    </source>
</evidence>
<dbReference type="AlphaFoldDB" id="A0A0X3PAA5"/>
<dbReference type="EMBL" id="GEEE01014446">
    <property type="protein sequence ID" value="JAP48779.1"/>
    <property type="molecule type" value="Transcribed_RNA"/>
</dbReference>
<organism evidence="1">
    <name type="scientific">Schistocephalus solidus</name>
    <name type="common">Tapeworm</name>
    <dbReference type="NCBI Taxonomy" id="70667"/>
    <lineage>
        <taxon>Eukaryota</taxon>
        <taxon>Metazoa</taxon>
        <taxon>Spiralia</taxon>
        <taxon>Lophotrochozoa</taxon>
        <taxon>Platyhelminthes</taxon>
        <taxon>Cestoda</taxon>
        <taxon>Eucestoda</taxon>
        <taxon>Diphyllobothriidea</taxon>
        <taxon>Diphyllobothriidae</taxon>
        <taxon>Schistocephalus</taxon>
    </lineage>
</organism>
<name>A0A0X3PAA5_SCHSO</name>
<gene>
    <name evidence="1" type="ORF">TR137275</name>
</gene>
<accession>A0A0X3PAA5</accession>
<proteinExistence type="predicted"/>
<sequence>MILFRGQFPQTKIFLQVTLLRTNFATNEFRCVIRKLKKCDCRLVLERRKRHVAQKTQAAAYAAGEQSAAARGHQNVCSKGTEVDKGKRIKYVPHKLYFKNFPFRHNRRLNSGSEEY</sequence>